<proteinExistence type="predicted"/>
<dbReference type="Proteomes" id="UP001054945">
    <property type="component" value="Unassembled WGS sequence"/>
</dbReference>
<comment type="caution">
    <text evidence="1">The sequence shown here is derived from an EMBL/GenBank/DDBJ whole genome shotgun (WGS) entry which is preliminary data.</text>
</comment>
<evidence type="ECO:0000313" key="2">
    <source>
        <dbReference type="Proteomes" id="UP001054945"/>
    </source>
</evidence>
<protein>
    <submittedName>
        <fullName evidence="1">Uncharacterized protein</fullName>
    </submittedName>
</protein>
<gene>
    <name evidence="1" type="ORF">CEXT_376651</name>
</gene>
<organism evidence="1 2">
    <name type="scientific">Caerostris extrusa</name>
    <name type="common">Bark spider</name>
    <name type="synonym">Caerostris bankana</name>
    <dbReference type="NCBI Taxonomy" id="172846"/>
    <lineage>
        <taxon>Eukaryota</taxon>
        <taxon>Metazoa</taxon>
        <taxon>Ecdysozoa</taxon>
        <taxon>Arthropoda</taxon>
        <taxon>Chelicerata</taxon>
        <taxon>Arachnida</taxon>
        <taxon>Araneae</taxon>
        <taxon>Araneomorphae</taxon>
        <taxon>Entelegynae</taxon>
        <taxon>Araneoidea</taxon>
        <taxon>Araneidae</taxon>
        <taxon>Caerostris</taxon>
    </lineage>
</organism>
<dbReference type="EMBL" id="BPLR01003674">
    <property type="protein sequence ID" value="GIX87335.1"/>
    <property type="molecule type" value="Genomic_DNA"/>
</dbReference>
<dbReference type="AlphaFoldDB" id="A0AAV4NUB9"/>
<reference evidence="1 2" key="1">
    <citation type="submission" date="2021-06" db="EMBL/GenBank/DDBJ databases">
        <title>Caerostris extrusa draft genome.</title>
        <authorList>
            <person name="Kono N."/>
            <person name="Arakawa K."/>
        </authorList>
    </citation>
    <scope>NUCLEOTIDE SEQUENCE [LARGE SCALE GENOMIC DNA]</scope>
</reference>
<keyword evidence="2" id="KW-1185">Reference proteome</keyword>
<sequence>MEFKRESQTYSSINRSYRGNGYLDRRRNSATEKKNWIPSVTNKLWKPFKLSSSRIGNKKTPLESHILEVLSSCPSSYCGANLSTRSGIQVASLSEKIEDHVPQKSYESSGISCVIMCASY</sequence>
<name>A0AAV4NUB9_CAEEX</name>
<accession>A0AAV4NUB9</accession>
<evidence type="ECO:0000313" key="1">
    <source>
        <dbReference type="EMBL" id="GIX87335.1"/>
    </source>
</evidence>